<protein>
    <submittedName>
        <fullName evidence="2">Dienelactone hydrolase family protein</fullName>
    </submittedName>
</protein>
<dbReference type="PANTHER" id="PTHR46623">
    <property type="entry name" value="CARBOXYMETHYLENEBUTENOLIDASE-RELATED"/>
    <property type="match status" value="1"/>
</dbReference>
<evidence type="ECO:0000313" key="3">
    <source>
        <dbReference type="Proteomes" id="UP000230886"/>
    </source>
</evidence>
<sequence length="239" mass="25226">MVDIDLTGRAAVVGGSQPLRAILETPTTPGPWPGVVMIHEAFGLEEVMQRQAKRLAAAGFLTLAVDLYSAGGAKRCLVPTMTSMLRGHGKAFTDIEVARSWLVESRDCTGKIGVIGFCMGGGFALVSAGDFDAASVNYGQLPRKLDEAVVDACPIVGSFGGKDFSLRGAAAKLETALSNAGIENDVKEYPTAGHAFLNDAEAGPKVLRPLERILGIGPDPVAAQDAWKRIDSFFERHLA</sequence>
<gene>
    <name evidence="2" type="ORF">CHR55_21910</name>
</gene>
<name>A0A1C4CG40_RHOSG</name>
<evidence type="ECO:0000259" key="1">
    <source>
        <dbReference type="Pfam" id="PF01738"/>
    </source>
</evidence>
<dbReference type="Pfam" id="PF01738">
    <property type="entry name" value="DLH"/>
    <property type="match status" value="1"/>
</dbReference>
<dbReference type="Proteomes" id="UP000230886">
    <property type="component" value="Unassembled WGS sequence"/>
</dbReference>
<accession>A0A7I8BBA2</accession>
<evidence type="ECO:0000313" key="2">
    <source>
        <dbReference type="EMBL" id="PCK25289.1"/>
    </source>
</evidence>
<dbReference type="SUPFAM" id="SSF53474">
    <property type="entry name" value="alpha/beta-Hydrolases"/>
    <property type="match status" value="1"/>
</dbReference>
<accession>A0A1C4CG40</accession>
<dbReference type="RefSeq" id="WP_058226622.1">
    <property type="nucleotide sequence ID" value="NZ_AP023172.1"/>
</dbReference>
<dbReference type="GO" id="GO:0016787">
    <property type="term" value="F:hydrolase activity"/>
    <property type="evidence" value="ECO:0007669"/>
    <property type="project" value="UniProtKB-KW"/>
</dbReference>
<feature type="domain" description="Dienelactone hydrolase" evidence="1">
    <location>
        <begin position="20"/>
        <end position="237"/>
    </location>
</feature>
<dbReference type="Gene3D" id="3.40.50.1820">
    <property type="entry name" value="alpha/beta hydrolase"/>
    <property type="match status" value="1"/>
</dbReference>
<dbReference type="AlphaFoldDB" id="A0A1C4CG40"/>
<organism evidence="2 3">
    <name type="scientific">Rhodococcus qingshengii</name>
    <dbReference type="NCBI Taxonomy" id="334542"/>
    <lineage>
        <taxon>Bacteria</taxon>
        <taxon>Bacillati</taxon>
        <taxon>Actinomycetota</taxon>
        <taxon>Actinomycetes</taxon>
        <taxon>Mycobacteriales</taxon>
        <taxon>Nocardiaceae</taxon>
        <taxon>Rhodococcus</taxon>
        <taxon>Rhodococcus erythropolis group</taxon>
    </lineage>
</organism>
<comment type="caution">
    <text evidence="2">The sequence shown here is derived from an EMBL/GenBank/DDBJ whole genome shotgun (WGS) entry which is preliminary data.</text>
</comment>
<dbReference type="InterPro" id="IPR051049">
    <property type="entry name" value="Dienelactone_hydrolase-like"/>
</dbReference>
<dbReference type="PANTHER" id="PTHR46623:SF6">
    <property type="entry name" value="ALPHA_BETA-HYDROLASES SUPERFAMILY PROTEIN"/>
    <property type="match status" value="1"/>
</dbReference>
<dbReference type="InterPro" id="IPR029058">
    <property type="entry name" value="AB_hydrolase_fold"/>
</dbReference>
<proteinExistence type="predicted"/>
<dbReference type="GeneID" id="64143071"/>
<reference evidence="2 3" key="1">
    <citation type="submission" date="2017-07" db="EMBL/GenBank/DDBJ databases">
        <title>Draft sequence of Rhodococcus enclensis 23b-28.</title>
        <authorList>
            <person name="Besaury L."/>
            <person name="Sancelme M."/>
            <person name="Amato P."/>
            <person name="Lallement A."/>
            <person name="Delort A.-M."/>
        </authorList>
    </citation>
    <scope>NUCLEOTIDE SEQUENCE [LARGE SCALE GENOMIC DNA]</scope>
    <source>
        <strain evidence="2 3">23b-28</strain>
    </source>
</reference>
<dbReference type="EMBL" id="NOVD01000018">
    <property type="protein sequence ID" value="PCK25289.1"/>
    <property type="molecule type" value="Genomic_DNA"/>
</dbReference>
<dbReference type="InterPro" id="IPR002925">
    <property type="entry name" value="Dienelactn_hydro"/>
</dbReference>
<keyword evidence="2" id="KW-0378">Hydrolase</keyword>